<evidence type="ECO:0000313" key="3">
    <source>
        <dbReference type="Proteomes" id="UP000035909"/>
    </source>
</evidence>
<accession>A0A0J1H7J2</accession>
<dbReference type="InterPro" id="IPR045584">
    <property type="entry name" value="Pilin-like"/>
</dbReference>
<dbReference type="EMBL" id="LDOU01000016">
    <property type="protein sequence ID" value="KLV07674.1"/>
    <property type="molecule type" value="Genomic_DNA"/>
</dbReference>
<name>A0A0J1H7J2_9GAMM</name>
<dbReference type="SUPFAM" id="SSF54523">
    <property type="entry name" value="Pili subunits"/>
    <property type="match status" value="1"/>
</dbReference>
<evidence type="ECO:0000313" key="2">
    <source>
        <dbReference type="EMBL" id="KLV07674.1"/>
    </source>
</evidence>
<dbReference type="InterPro" id="IPR031982">
    <property type="entry name" value="PilE-like"/>
</dbReference>
<dbReference type="AlphaFoldDB" id="A0A0J1H7J2"/>
<dbReference type="STRING" id="320778.ABT57_17470"/>
<evidence type="ECO:0000256" key="1">
    <source>
        <dbReference type="SAM" id="Phobius"/>
    </source>
</evidence>
<dbReference type="PROSITE" id="PS00409">
    <property type="entry name" value="PROKAR_NTER_METHYL"/>
    <property type="match status" value="1"/>
</dbReference>
<dbReference type="PANTHER" id="PTHR30093">
    <property type="entry name" value="GENERAL SECRETION PATHWAY PROTEIN G"/>
    <property type="match status" value="1"/>
</dbReference>
<dbReference type="PATRIC" id="fig|320778.3.peg.3799"/>
<comment type="caution">
    <text evidence="2">The sequence shown here is derived from an EMBL/GenBank/DDBJ whole genome shotgun (WGS) entry which is preliminary data.</text>
</comment>
<dbReference type="Pfam" id="PF16732">
    <property type="entry name" value="ComP_DUS"/>
    <property type="match status" value="1"/>
</dbReference>
<dbReference type="GO" id="GO:0043683">
    <property type="term" value="P:type IV pilus assembly"/>
    <property type="evidence" value="ECO:0007669"/>
    <property type="project" value="InterPro"/>
</dbReference>
<sequence>MKRCFFQKGLTLIELLIVVSIISIISAIAVPAYNNHVESARRVEARSSLMELHLWAEQYFTLNRSYPSSGNLSAGSPSCSACTLSTHYTFSITNSGAGQDRFVITAAPKSTGAQKNDSCKKLTINAAGIKKGYGSGGANNSDCWS</sequence>
<protein>
    <recommendedName>
        <fullName evidence="4">Fimbrial protein</fullName>
    </recommendedName>
</protein>
<dbReference type="NCBIfam" id="TIGR02532">
    <property type="entry name" value="IV_pilin_GFxxxE"/>
    <property type="match status" value="1"/>
</dbReference>
<dbReference type="Gene3D" id="3.30.700.10">
    <property type="entry name" value="Glycoprotein, Type 4 Pilin"/>
    <property type="match status" value="1"/>
</dbReference>
<evidence type="ECO:0008006" key="4">
    <source>
        <dbReference type="Google" id="ProtNLM"/>
    </source>
</evidence>
<keyword evidence="1" id="KW-0812">Transmembrane</keyword>
<organism evidence="2 3">
    <name type="scientific">Photobacterium ganghwense</name>
    <dbReference type="NCBI Taxonomy" id="320778"/>
    <lineage>
        <taxon>Bacteria</taxon>
        <taxon>Pseudomonadati</taxon>
        <taxon>Pseudomonadota</taxon>
        <taxon>Gammaproteobacteria</taxon>
        <taxon>Vibrionales</taxon>
        <taxon>Vibrionaceae</taxon>
        <taxon>Photobacterium</taxon>
    </lineage>
</organism>
<reference evidence="2 3" key="1">
    <citation type="submission" date="2015-05" db="EMBL/GenBank/DDBJ databases">
        <title>Photobacterium galathea sp. nov.</title>
        <authorList>
            <person name="Machado H."/>
            <person name="Gram L."/>
        </authorList>
    </citation>
    <scope>NUCLEOTIDE SEQUENCE [LARGE SCALE GENOMIC DNA]</scope>
    <source>
        <strain evidence="2 3">DSM 22954</strain>
    </source>
</reference>
<dbReference type="Proteomes" id="UP000035909">
    <property type="component" value="Unassembled WGS sequence"/>
</dbReference>
<keyword evidence="1" id="KW-0472">Membrane</keyword>
<dbReference type="Pfam" id="PF07963">
    <property type="entry name" value="N_methyl"/>
    <property type="match status" value="1"/>
</dbReference>
<keyword evidence="1" id="KW-1133">Transmembrane helix</keyword>
<dbReference type="PANTHER" id="PTHR30093:SF47">
    <property type="entry name" value="TYPE IV PILUS NON-CORE MINOR PILIN PILE"/>
    <property type="match status" value="1"/>
</dbReference>
<keyword evidence="3" id="KW-1185">Reference proteome</keyword>
<gene>
    <name evidence="2" type="ORF">ABT57_17470</name>
</gene>
<feature type="transmembrane region" description="Helical" evidence="1">
    <location>
        <begin position="12"/>
        <end position="33"/>
    </location>
</feature>
<dbReference type="InterPro" id="IPR012902">
    <property type="entry name" value="N_methyl_site"/>
</dbReference>
<proteinExistence type="predicted"/>